<keyword evidence="2" id="KW-1185">Reference proteome</keyword>
<reference evidence="1 2" key="1">
    <citation type="submission" date="2014-04" db="EMBL/GenBank/DDBJ databases">
        <authorList>
            <consortium name="DOE Joint Genome Institute"/>
            <person name="Kuo A."/>
            <person name="Kohler A."/>
            <person name="Jargeat P."/>
            <person name="Nagy L.G."/>
            <person name="Floudas D."/>
            <person name="Copeland A."/>
            <person name="Barry K.W."/>
            <person name="Cichocki N."/>
            <person name="Veneault-Fourrey C."/>
            <person name="LaButti K."/>
            <person name="Lindquist E.A."/>
            <person name="Lipzen A."/>
            <person name="Lundell T."/>
            <person name="Morin E."/>
            <person name="Murat C."/>
            <person name="Sun H."/>
            <person name="Tunlid A."/>
            <person name="Henrissat B."/>
            <person name="Grigoriev I.V."/>
            <person name="Hibbett D.S."/>
            <person name="Martin F."/>
            <person name="Nordberg H.P."/>
            <person name="Cantor M.N."/>
            <person name="Hua S.X."/>
        </authorList>
    </citation>
    <scope>NUCLEOTIDE SEQUENCE [LARGE SCALE GENOMIC DNA]</scope>
    <source>
        <strain evidence="1 2">Ve08.2h10</strain>
    </source>
</reference>
<dbReference type="OrthoDB" id="2669721at2759"/>
<dbReference type="HOGENOM" id="CLU_149057_0_0_1"/>
<evidence type="ECO:0000313" key="2">
    <source>
        <dbReference type="Proteomes" id="UP000054538"/>
    </source>
</evidence>
<name>A0A0D0DVE8_9AGAM</name>
<dbReference type="AlphaFoldDB" id="A0A0D0DVE8"/>
<protein>
    <submittedName>
        <fullName evidence="1">Uncharacterized protein</fullName>
    </submittedName>
</protein>
<accession>A0A0D0DVE8</accession>
<dbReference type="EMBL" id="KN824882">
    <property type="protein sequence ID" value="KIK98763.1"/>
    <property type="molecule type" value="Genomic_DNA"/>
</dbReference>
<dbReference type="Proteomes" id="UP000054538">
    <property type="component" value="Unassembled WGS sequence"/>
</dbReference>
<gene>
    <name evidence="1" type="ORF">PAXRUDRAFT_133566</name>
</gene>
<evidence type="ECO:0000313" key="1">
    <source>
        <dbReference type="EMBL" id="KIK98763.1"/>
    </source>
</evidence>
<proteinExistence type="predicted"/>
<dbReference type="InParanoid" id="A0A0D0DVE8"/>
<sequence length="156" mass="17383">MWDPLTNACYISNLYLLFMTADGPGLIYWDGMVGHSGKNGCQVCCGVKGHWKECGTHYYPVLLHPHNYDVTGSDHRNVDVFNLPQRGSSDYGEKLKKIVAVCNPTQWDKMKMETGLTKPPLILGLHPTHSLSVPLCITTDIMHLAGNLSDLLISLW</sequence>
<reference evidence="2" key="2">
    <citation type="submission" date="2015-01" db="EMBL/GenBank/DDBJ databases">
        <title>Evolutionary Origins and Diversification of the Mycorrhizal Mutualists.</title>
        <authorList>
            <consortium name="DOE Joint Genome Institute"/>
            <consortium name="Mycorrhizal Genomics Consortium"/>
            <person name="Kohler A."/>
            <person name="Kuo A."/>
            <person name="Nagy L.G."/>
            <person name="Floudas D."/>
            <person name="Copeland A."/>
            <person name="Barry K.W."/>
            <person name="Cichocki N."/>
            <person name="Veneault-Fourrey C."/>
            <person name="LaButti K."/>
            <person name="Lindquist E.A."/>
            <person name="Lipzen A."/>
            <person name="Lundell T."/>
            <person name="Morin E."/>
            <person name="Murat C."/>
            <person name="Riley R."/>
            <person name="Ohm R."/>
            <person name="Sun H."/>
            <person name="Tunlid A."/>
            <person name="Henrissat B."/>
            <person name="Grigoriev I.V."/>
            <person name="Hibbett D.S."/>
            <person name="Martin F."/>
        </authorList>
    </citation>
    <scope>NUCLEOTIDE SEQUENCE [LARGE SCALE GENOMIC DNA]</scope>
    <source>
        <strain evidence="2">Ve08.2h10</strain>
    </source>
</reference>
<organism evidence="1 2">
    <name type="scientific">Paxillus rubicundulus Ve08.2h10</name>
    <dbReference type="NCBI Taxonomy" id="930991"/>
    <lineage>
        <taxon>Eukaryota</taxon>
        <taxon>Fungi</taxon>
        <taxon>Dikarya</taxon>
        <taxon>Basidiomycota</taxon>
        <taxon>Agaricomycotina</taxon>
        <taxon>Agaricomycetes</taxon>
        <taxon>Agaricomycetidae</taxon>
        <taxon>Boletales</taxon>
        <taxon>Paxilineae</taxon>
        <taxon>Paxillaceae</taxon>
        <taxon>Paxillus</taxon>
    </lineage>
</organism>